<gene>
    <name evidence="4" type="ORF">KAK06_07600</name>
</gene>
<evidence type="ECO:0000259" key="3">
    <source>
        <dbReference type="Pfam" id="PF26628"/>
    </source>
</evidence>
<keyword evidence="1" id="KW-0732">Signal</keyword>
<sequence length="1390" mass="141497">MSKFVRLLLHAWLAVLALASAPAWSATYTAASSTYSWDTVSTSAGVVGDDVASAAINLPFTVTVGGVSLTKVYVSSNGLVAFSAANTAYANTALPSGTAPLLLPYWDDLRTDVLGASVTYGTLGTAPNRRFVISWNSVSPYNNLLLRLTFQVAIYEYGNVEFRYGSMGDSGSSATIGVQLSGTDVAQWGLNNNGKANSFSAVTFTAGEGSAPGGVSGHVWWGRAGTIGLADGAAIGTWLNSASFARNLNGSTTAPVYRNTNARNINFNPTVEFTSTTATAAGAQYFTGPSFLGTATWTKAHYVAVGYASSSNEYNWLFFEDTATPAGYVDGRLSVHFPWSPHVYWDAGNCCTTNRMFYTSSKLVDAPSIYLFSLDVTSTGAPGSGKQGIRQDGAAVIAAGDGTLNNQIAFTGNNGAFRVGWPGWDGTFQGYLAEGMLFLGTTMTPTLASQLESYLAIKYGVTLGGNGAGSTSYLHSGGGTTWAAGSGHHHNVVGVGRDDTSRLDQRISRSSNSGHQITLTTSASIPATSSTIAPTTGTAFSADRSFVIAGDNNGTVETTVSIGSGTLAGRARSGRLWRLQTTGTVPTQLTVCIPDALIPAGFLTGTLSDLQLNLASDSGLSTNVASVVMAAANCPGTGVGVTTSVAGRSATLSAAQLSAVGGSGYFSVTRRQLDHIEVTTDATSSVTCQPTTYTIRACADAACSGYYVGGLSGNLAITGTGVTVTYPSGAAWSIAAGSSTTTIQAQVTSTTTATIGLTGLSVTPGNAKPVFCGLGVAATSTSSCSFTPASSGFLFDVPSHRSGESQTVSITAVKNSGGSCGAAFSGSKSVTLKCSYQNPSTGTKPVLVNLAALNATGNYGGACDGSGKSFSLSFNTSGVANVSVQYRDVGQMVLSASYVGSGADAGLTLNGSDSFVAAPYDYTFSGYPTSVKAGDPFSVTVTAVNALGVATPNYGLESTPLKPAISFYRAKPGGSGAVDGSFTVGNAGSASGGSITFSGNAWSEVGRLEATARLASSNYLGSGLSVAGTTGAWTYCAHERSDCTIPSGMTATVRYISRGKFYHAHGLSGTVACNNTVFGDPDYGYEKDCYYAIQTGSQTTDAGSIGVIPHHLDVQTSAACGSFSYAGQPFGVTVTARNATSAVTLNYDGSVATSPNQAQAIGFSETSGNTTGSLSGALAASAFSAGIGSGTGPVFSFSNKLTAEQSIGLRAVDANGVSSLGYTEGSMTLRSGRLVVSNAFGTDKSSLQLPLQVQAWSGRSWVLNSDDSCTSLPTSAVVRPSAVNHNGTAASWTSAVSAVTLSAGQGSITLAPPSPSGTGSVDVAVNLGSGTAADQSCLTSHASSAGAGLAWLRSRNGSCAATWDRDPSARATFGVYAPETRKQIHLRELF</sequence>
<reference evidence="4" key="1">
    <citation type="submission" date="2021-04" db="EMBL/GenBank/DDBJ databases">
        <title>The genome sequence of Ideonella sp. 4Y11.</title>
        <authorList>
            <person name="Liu Y."/>
        </authorList>
    </citation>
    <scope>NUCLEOTIDE SEQUENCE</scope>
    <source>
        <strain evidence="4">4Y11</strain>
    </source>
</reference>
<name>A0A940YES3_9BURK</name>
<protein>
    <recommendedName>
        <fullName evidence="6">MSHA biogenesis protein MshQ</fullName>
    </recommendedName>
</protein>
<evidence type="ECO:0008006" key="6">
    <source>
        <dbReference type="Google" id="ProtNLM"/>
    </source>
</evidence>
<evidence type="ECO:0000256" key="1">
    <source>
        <dbReference type="SAM" id="SignalP"/>
    </source>
</evidence>
<keyword evidence="5" id="KW-1185">Reference proteome</keyword>
<evidence type="ECO:0000259" key="2">
    <source>
        <dbReference type="Pfam" id="PF20419"/>
    </source>
</evidence>
<feature type="chain" id="PRO_5037130509" description="MSHA biogenesis protein MshQ" evidence="1">
    <location>
        <begin position="26"/>
        <end position="1390"/>
    </location>
</feature>
<dbReference type="Pfam" id="PF20419">
    <property type="entry name" value="DUF6701"/>
    <property type="match status" value="2"/>
</dbReference>
<dbReference type="InterPro" id="IPR058515">
    <property type="entry name" value="DUF8202"/>
</dbReference>
<comment type="caution">
    <text evidence="4">The sequence shown here is derived from an EMBL/GenBank/DDBJ whole genome shotgun (WGS) entry which is preliminary data.</text>
</comment>
<feature type="domain" description="DUF6701" evidence="2">
    <location>
        <begin position="779"/>
        <end position="1028"/>
    </location>
</feature>
<feature type="signal peptide" evidence="1">
    <location>
        <begin position="1"/>
        <end position="25"/>
    </location>
</feature>
<organism evidence="4 5">
    <name type="scientific">Ideonella aquatica</name>
    <dbReference type="NCBI Taxonomy" id="2824119"/>
    <lineage>
        <taxon>Bacteria</taxon>
        <taxon>Pseudomonadati</taxon>
        <taxon>Pseudomonadota</taxon>
        <taxon>Betaproteobacteria</taxon>
        <taxon>Burkholderiales</taxon>
        <taxon>Sphaerotilaceae</taxon>
        <taxon>Ideonella</taxon>
    </lineage>
</organism>
<dbReference type="InterPro" id="IPR046524">
    <property type="entry name" value="DUF6701"/>
</dbReference>
<dbReference type="RefSeq" id="WP_210801338.1">
    <property type="nucleotide sequence ID" value="NZ_JAGQDE010000005.1"/>
</dbReference>
<evidence type="ECO:0000313" key="4">
    <source>
        <dbReference type="EMBL" id="MBQ0958820.1"/>
    </source>
</evidence>
<dbReference type="EMBL" id="JAGQDE010000005">
    <property type="protein sequence ID" value="MBQ0958820.1"/>
    <property type="molecule type" value="Genomic_DNA"/>
</dbReference>
<proteinExistence type="predicted"/>
<dbReference type="Pfam" id="PF26628">
    <property type="entry name" value="DUF8202"/>
    <property type="match status" value="1"/>
</dbReference>
<feature type="domain" description="DUF8202" evidence="3">
    <location>
        <begin position="450"/>
        <end position="600"/>
    </location>
</feature>
<dbReference type="Proteomes" id="UP000678374">
    <property type="component" value="Unassembled WGS sequence"/>
</dbReference>
<feature type="domain" description="DUF6701" evidence="2">
    <location>
        <begin position="1103"/>
        <end position="1388"/>
    </location>
</feature>
<evidence type="ECO:0000313" key="5">
    <source>
        <dbReference type="Proteomes" id="UP000678374"/>
    </source>
</evidence>
<accession>A0A940YES3</accession>